<name>A0AA42TVQ9_ECTOL</name>
<protein>
    <submittedName>
        <fullName evidence="1">GpE family phage tail protein</fullName>
    </submittedName>
</protein>
<dbReference type="RefSeq" id="WP_279533362.1">
    <property type="nucleotide sequence ID" value="NZ_JAOCJD010000019.1"/>
</dbReference>
<dbReference type="Pfam" id="PF06528">
    <property type="entry name" value="Phage_P2_GpE"/>
    <property type="match status" value="1"/>
</dbReference>
<dbReference type="AlphaFoldDB" id="A0AA42TVQ9"/>
<evidence type="ECO:0000313" key="2">
    <source>
        <dbReference type="Proteomes" id="UP001161697"/>
    </source>
</evidence>
<comment type="caution">
    <text evidence="1">The sequence shown here is derived from an EMBL/GenBank/DDBJ whole genome shotgun (WGS) entry which is preliminary data.</text>
</comment>
<dbReference type="EMBL" id="JAOCJE010000001">
    <property type="protein sequence ID" value="MDH1341522.1"/>
    <property type="molecule type" value="Genomic_DNA"/>
</dbReference>
<organism evidence="1 2">
    <name type="scientific">Ectopseudomonas oleovorans</name>
    <name type="common">Pseudomonas oleovorans</name>
    <dbReference type="NCBI Taxonomy" id="301"/>
    <lineage>
        <taxon>Bacteria</taxon>
        <taxon>Pseudomonadati</taxon>
        <taxon>Pseudomonadota</taxon>
        <taxon>Gammaproteobacteria</taxon>
        <taxon>Pseudomonadales</taxon>
        <taxon>Pseudomonadaceae</taxon>
        <taxon>Ectopseudomonas</taxon>
    </lineage>
</organism>
<dbReference type="InterPro" id="IPR009493">
    <property type="entry name" value="P2_GpE"/>
</dbReference>
<sequence length="51" mass="5894">MADIAMVFHWGPEQMNAMPLAELIQWRERARERWELQHGARSKTTGGTARA</sequence>
<reference evidence="1" key="1">
    <citation type="submission" date="2022-09" db="EMBL/GenBank/DDBJ databases">
        <title>Intensive care unit water sources are persistently colonized with multi-drug resistant bacteria and are the site of extensive horizontal gene transfer of antibiotic resistance genes.</title>
        <authorList>
            <person name="Diorio-Toth L."/>
        </authorList>
    </citation>
    <scope>NUCLEOTIDE SEQUENCE</scope>
    <source>
        <strain evidence="1">GD03704</strain>
    </source>
</reference>
<gene>
    <name evidence="1" type="ORF">N5J11_20500</name>
</gene>
<proteinExistence type="predicted"/>
<accession>A0AA42TVQ9</accession>
<evidence type="ECO:0000313" key="1">
    <source>
        <dbReference type="EMBL" id="MDH1341522.1"/>
    </source>
</evidence>
<dbReference type="Proteomes" id="UP001161697">
    <property type="component" value="Unassembled WGS sequence"/>
</dbReference>